<organism evidence="9 10">
    <name type="scientific">Solirubrobacter deserti</name>
    <dbReference type="NCBI Taxonomy" id="2282478"/>
    <lineage>
        <taxon>Bacteria</taxon>
        <taxon>Bacillati</taxon>
        <taxon>Actinomycetota</taxon>
        <taxon>Thermoleophilia</taxon>
        <taxon>Solirubrobacterales</taxon>
        <taxon>Solirubrobacteraceae</taxon>
        <taxon>Solirubrobacter</taxon>
    </lineage>
</organism>
<feature type="domain" description="Methyl-accepting transducer" evidence="7">
    <location>
        <begin position="441"/>
        <end position="698"/>
    </location>
</feature>
<keyword evidence="6" id="KW-0472">Membrane</keyword>
<evidence type="ECO:0000259" key="8">
    <source>
        <dbReference type="PROSITE" id="PS50885"/>
    </source>
</evidence>
<evidence type="ECO:0000256" key="2">
    <source>
        <dbReference type="ARBA" id="ARBA00022989"/>
    </source>
</evidence>
<dbReference type="Gene3D" id="3.30.450.20">
    <property type="entry name" value="PAS domain"/>
    <property type="match status" value="2"/>
</dbReference>
<dbReference type="CDD" id="cd12912">
    <property type="entry name" value="PDC2_MCP_like"/>
    <property type="match status" value="1"/>
</dbReference>
<keyword evidence="10" id="KW-1185">Reference proteome</keyword>
<dbReference type="EMBL" id="JAPCID010000055">
    <property type="protein sequence ID" value="MDA0141357.1"/>
    <property type="molecule type" value="Genomic_DNA"/>
</dbReference>
<evidence type="ECO:0000256" key="3">
    <source>
        <dbReference type="ARBA" id="ARBA00023224"/>
    </source>
</evidence>
<feature type="domain" description="HAMP" evidence="8">
    <location>
        <begin position="384"/>
        <end position="422"/>
    </location>
</feature>
<feature type="domain" description="HAMP" evidence="8">
    <location>
        <begin position="331"/>
        <end position="383"/>
    </location>
</feature>
<dbReference type="RefSeq" id="WP_270006752.1">
    <property type="nucleotide sequence ID" value="NZ_JAPCID010000055.1"/>
</dbReference>
<name>A0ABT4RRY4_9ACTN</name>
<evidence type="ECO:0000259" key="7">
    <source>
        <dbReference type="PROSITE" id="PS50111"/>
    </source>
</evidence>
<accession>A0ABT4RRY4</accession>
<evidence type="ECO:0000256" key="1">
    <source>
        <dbReference type="ARBA" id="ARBA00022692"/>
    </source>
</evidence>
<evidence type="ECO:0000256" key="4">
    <source>
        <dbReference type="ARBA" id="ARBA00029447"/>
    </source>
</evidence>
<dbReference type="SMART" id="SM00283">
    <property type="entry name" value="MA"/>
    <property type="match status" value="1"/>
</dbReference>
<dbReference type="Proteomes" id="UP001147700">
    <property type="component" value="Unassembled WGS sequence"/>
</dbReference>
<dbReference type="PROSITE" id="PS00018">
    <property type="entry name" value="EF_HAND_1"/>
    <property type="match status" value="1"/>
</dbReference>
<dbReference type="Pfam" id="PF00672">
    <property type="entry name" value="HAMP"/>
    <property type="match status" value="1"/>
</dbReference>
<dbReference type="InterPro" id="IPR003660">
    <property type="entry name" value="HAMP_dom"/>
</dbReference>
<dbReference type="CDD" id="cd06225">
    <property type="entry name" value="HAMP"/>
    <property type="match status" value="1"/>
</dbReference>
<reference evidence="9" key="1">
    <citation type="submission" date="2022-10" db="EMBL/GenBank/DDBJ databases">
        <title>The WGS of Solirubrobacter sp. CPCC 204708.</title>
        <authorList>
            <person name="Jiang Z."/>
        </authorList>
    </citation>
    <scope>NUCLEOTIDE SEQUENCE</scope>
    <source>
        <strain evidence="9">CPCC 204708</strain>
    </source>
</reference>
<dbReference type="Gene3D" id="6.10.340.10">
    <property type="match status" value="1"/>
</dbReference>
<dbReference type="SMART" id="SM00304">
    <property type="entry name" value="HAMP"/>
    <property type="match status" value="2"/>
</dbReference>
<dbReference type="Gene3D" id="1.10.287.950">
    <property type="entry name" value="Methyl-accepting chemotaxis protein"/>
    <property type="match status" value="1"/>
</dbReference>
<comment type="similarity">
    <text evidence="4">Belongs to the methyl-accepting chemotaxis (MCP) protein family.</text>
</comment>
<evidence type="ECO:0000313" key="10">
    <source>
        <dbReference type="Proteomes" id="UP001147700"/>
    </source>
</evidence>
<dbReference type="PROSITE" id="PS50885">
    <property type="entry name" value="HAMP"/>
    <property type="match status" value="2"/>
</dbReference>
<protein>
    <submittedName>
        <fullName evidence="9">Methyl-accepting chemotaxis protein</fullName>
    </submittedName>
</protein>
<dbReference type="PANTHER" id="PTHR32089">
    <property type="entry name" value="METHYL-ACCEPTING CHEMOTAXIS PROTEIN MCPB"/>
    <property type="match status" value="1"/>
</dbReference>
<dbReference type="InterPro" id="IPR018247">
    <property type="entry name" value="EF_Hand_1_Ca_BS"/>
</dbReference>
<keyword evidence="3 5" id="KW-0807">Transducer</keyword>
<feature type="transmembrane region" description="Helical" evidence="6">
    <location>
        <begin position="311"/>
        <end position="330"/>
    </location>
</feature>
<dbReference type="PANTHER" id="PTHR32089:SF112">
    <property type="entry name" value="LYSOZYME-LIKE PROTEIN-RELATED"/>
    <property type="match status" value="1"/>
</dbReference>
<dbReference type="Pfam" id="PF00015">
    <property type="entry name" value="MCPsignal"/>
    <property type="match status" value="1"/>
</dbReference>
<comment type="caution">
    <text evidence="9">The sequence shown here is derived from an EMBL/GenBank/DDBJ whole genome shotgun (WGS) entry which is preliminary data.</text>
</comment>
<dbReference type="InterPro" id="IPR004089">
    <property type="entry name" value="MCPsignal_dom"/>
</dbReference>
<keyword evidence="2 6" id="KW-1133">Transmembrane helix</keyword>
<evidence type="ECO:0000256" key="5">
    <source>
        <dbReference type="PROSITE-ProRule" id="PRU00284"/>
    </source>
</evidence>
<dbReference type="PROSITE" id="PS50111">
    <property type="entry name" value="CHEMOTAXIS_TRANSDUC_2"/>
    <property type="match status" value="1"/>
</dbReference>
<evidence type="ECO:0000313" key="9">
    <source>
        <dbReference type="EMBL" id="MDA0141357.1"/>
    </source>
</evidence>
<gene>
    <name evidence="9" type="ORF">OJ962_27930</name>
</gene>
<sequence>MPKIQSLRAKMLALILLPVIVALAAVTFIAISRASSAQEKSAYAELTQRTAVESAKVDAAVAGVQNIANSAALILSTSNSRADAVAGMTALQTAAKGSVVAVFGGLLPNSFGSDAKAAGQPATLADGSFQPSVALDEKGKLNVTASKDGPTGAAAFAKDPKPGVQEPAAYEGTMYVTYQAAVQRGGKVVGYAGTANTLALIDSEMGKLKFYDTGYAFATSAKGVLIASPDKNQTGKVSLAELAAKTKNAELKQVADSIAAGKSGQIETKDPFTGKDVVLTWSKIDSAGWSFLTSVPQSEVLAPVKSLRNTLLLVGVIALLLISLVIVLVANRLTKPIRTVTEAAERVAEGDVDVQIDVKTNDEVGRLAASFERIVEYLREKAVAAEAVAGGDLTVHVEPRSEKDVLGAAFNRLVDDLRGIVGRVHSTATGVSDASRQMAGTSDEAGRAIQEIAVAIGEVAEGTNVQVQKVEAVREAAERVAGTARDSAERAHEAAGQAEQAKTMATEGLVAAGQASDAMSGLAESASGVTGAIETLAAKSEKIGGIVTTITGLAEQTNLLALNAAIEAARAGEQGRGFAVVAEEVRKLAEESQSAAGEIAGLISEIQRETTDVVAMVADTAERTEGGTQTVERARAAFEAIGAAVDEVTARAADIAGAVEALSLDANQIADDVVGVATVAESASASSEQVSATTQQTSATTQEIPAWAQELGGTAAELEELVSTFRL</sequence>
<keyword evidence="1 6" id="KW-0812">Transmembrane</keyword>
<dbReference type="CDD" id="cd11386">
    <property type="entry name" value="MCP_signal"/>
    <property type="match status" value="1"/>
</dbReference>
<dbReference type="SUPFAM" id="SSF58104">
    <property type="entry name" value="Methyl-accepting chemotaxis protein (MCP) signaling domain"/>
    <property type="match status" value="1"/>
</dbReference>
<proteinExistence type="inferred from homology"/>
<evidence type="ECO:0000256" key="6">
    <source>
        <dbReference type="SAM" id="Phobius"/>
    </source>
</evidence>